<accession>A0ABZ0CT45</accession>
<reference evidence="5 6" key="1">
    <citation type="submission" date="2023-10" db="EMBL/GenBank/DDBJ databases">
        <title>Bacteria for the degradation of biodegradable plastic PBAT(Polybutylene adipate terephthalate).</title>
        <authorList>
            <person name="Weon H.-Y."/>
            <person name="Yeon J."/>
        </authorList>
    </citation>
    <scope>NUCLEOTIDE SEQUENCE [LARGE SCALE GENOMIC DNA]</scope>
    <source>
        <strain evidence="5 6">SBD 7-3</strain>
    </source>
</reference>
<feature type="chain" id="PRO_5045859591" evidence="3">
    <location>
        <begin position="22"/>
        <end position="252"/>
    </location>
</feature>
<feature type="region of interest" description="Disordered" evidence="1">
    <location>
        <begin position="25"/>
        <end position="75"/>
    </location>
</feature>
<sequence>MRSEAATLLVSLALLAGPAQAAAEAASAPAQPVTREQVNREVEALRQDPNLAGKRKEKTLRFKDRGDAKKKPPDAKNDGTWAWLRDFARWLTEAGRVAVWVVAAVLVALLLVGLRHWMRVRAGAVKGSTAGPLPSHVRDLDIRPESLPERIGEAAAALWQKGEHRAALSLLYRGALSRLVHQHQVPIRAASTEGECLALAARRLPPERSAYFGRLVQAWQVAVYGARLPEDASVIALCREFDEQLRRTGAPA</sequence>
<feature type="domain" description="Protein-glutamine gamma-glutamyltransferase-like C-terminal" evidence="4">
    <location>
        <begin position="171"/>
        <end position="237"/>
    </location>
</feature>
<evidence type="ECO:0000259" key="4">
    <source>
        <dbReference type="Pfam" id="PF13559"/>
    </source>
</evidence>
<evidence type="ECO:0000313" key="6">
    <source>
        <dbReference type="Proteomes" id="UP001303946"/>
    </source>
</evidence>
<feature type="compositionally biased region" description="Basic and acidic residues" evidence="1">
    <location>
        <begin position="59"/>
        <end position="75"/>
    </location>
</feature>
<protein>
    <submittedName>
        <fullName evidence="5">DUF4129 domain-containing protein</fullName>
    </submittedName>
</protein>
<feature type="compositionally biased region" description="Basic and acidic residues" evidence="1">
    <location>
        <begin position="37"/>
        <end position="46"/>
    </location>
</feature>
<dbReference type="EMBL" id="CP136336">
    <property type="protein sequence ID" value="WOB08139.1"/>
    <property type="molecule type" value="Genomic_DNA"/>
</dbReference>
<gene>
    <name evidence="5" type="ORF">RXV79_24965</name>
</gene>
<keyword evidence="2" id="KW-1133">Transmembrane helix</keyword>
<keyword evidence="2" id="KW-0812">Transmembrane</keyword>
<keyword evidence="6" id="KW-1185">Reference proteome</keyword>
<dbReference type="Proteomes" id="UP001303946">
    <property type="component" value="Chromosome"/>
</dbReference>
<keyword evidence="3" id="KW-0732">Signal</keyword>
<dbReference type="RefSeq" id="WP_316700825.1">
    <property type="nucleotide sequence ID" value="NZ_CP136336.1"/>
</dbReference>
<evidence type="ECO:0000256" key="3">
    <source>
        <dbReference type="SAM" id="SignalP"/>
    </source>
</evidence>
<dbReference type="Pfam" id="PF13559">
    <property type="entry name" value="DUF4129"/>
    <property type="match status" value="1"/>
</dbReference>
<evidence type="ECO:0000313" key="5">
    <source>
        <dbReference type="EMBL" id="WOB08139.1"/>
    </source>
</evidence>
<proteinExistence type="predicted"/>
<keyword evidence="2" id="KW-0472">Membrane</keyword>
<feature type="transmembrane region" description="Helical" evidence="2">
    <location>
        <begin position="97"/>
        <end position="114"/>
    </location>
</feature>
<dbReference type="InterPro" id="IPR025403">
    <property type="entry name" value="TgpA-like_C"/>
</dbReference>
<organism evidence="5 6">
    <name type="scientific">Piscinibacter gummiphilus</name>
    <dbReference type="NCBI Taxonomy" id="946333"/>
    <lineage>
        <taxon>Bacteria</taxon>
        <taxon>Pseudomonadati</taxon>
        <taxon>Pseudomonadota</taxon>
        <taxon>Betaproteobacteria</taxon>
        <taxon>Burkholderiales</taxon>
        <taxon>Sphaerotilaceae</taxon>
        <taxon>Piscinibacter</taxon>
    </lineage>
</organism>
<evidence type="ECO:0000256" key="2">
    <source>
        <dbReference type="SAM" id="Phobius"/>
    </source>
</evidence>
<name>A0ABZ0CT45_9BURK</name>
<feature type="signal peptide" evidence="3">
    <location>
        <begin position="1"/>
        <end position="21"/>
    </location>
</feature>
<evidence type="ECO:0000256" key="1">
    <source>
        <dbReference type="SAM" id="MobiDB-lite"/>
    </source>
</evidence>